<evidence type="ECO:0000313" key="2">
    <source>
        <dbReference type="Proteomes" id="UP000226031"/>
    </source>
</evidence>
<organism evidence="1 2">
    <name type="scientific">[Emmonsia] crescens</name>
    <dbReference type="NCBI Taxonomy" id="73230"/>
    <lineage>
        <taxon>Eukaryota</taxon>
        <taxon>Fungi</taxon>
        <taxon>Dikarya</taxon>
        <taxon>Ascomycota</taxon>
        <taxon>Pezizomycotina</taxon>
        <taxon>Eurotiomycetes</taxon>
        <taxon>Eurotiomycetidae</taxon>
        <taxon>Onygenales</taxon>
        <taxon>Ajellomycetaceae</taxon>
        <taxon>Emergomyces</taxon>
    </lineage>
</organism>
<gene>
    <name evidence="1" type="ORF">GX50_02207</name>
</gene>
<evidence type="ECO:0000313" key="1">
    <source>
        <dbReference type="EMBL" id="PGH34968.1"/>
    </source>
</evidence>
<proteinExistence type="predicted"/>
<name>A0A2B7ZP49_9EURO</name>
<accession>A0A2B7ZP49</accession>
<dbReference type="Proteomes" id="UP000226031">
    <property type="component" value="Unassembled WGS sequence"/>
</dbReference>
<dbReference type="AlphaFoldDB" id="A0A2B7ZP49"/>
<sequence>MAEIGGLGNNNNPGLQIFDETPGYGTPVETLAVAPCDLYGVSSRRLEHSYTITTE</sequence>
<protein>
    <submittedName>
        <fullName evidence="1">Uncharacterized protein</fullName>
    </submittedName>
</protein>
<comment type="caution">
    <text evidence="1">The sequence shown here is derived from an EMBL/GenBank/DDBJ whole genome shotgun (WGS) entry which is preliminary data.</text>
</comment>
<keyword evidence="2" id="KW-1185">Reference proteome</keyword>
<dbReference type="EMBL" id="PDND01000030">
    <property type="protein sequence ID" value="PGH34968.1"/>
    <property type="molecule type" value="Genomic_DNA"/>
</dbReference>
<reference evidence="1 2" key="1">
    <citation type="submission" date="2017-10" db="EMBL/GenBank/DDBJ databases">
        <title>Comparative genomics in systemic dimorphic fungi from Ajellomycetaceae.</title>
        <authorList>
            <person name="Munoz J.F."/>
            <person name="Mcewen J.G."/>
            <person name="Clay O.K."/>
            <person name="Cuomo C.A."/>
        </authorList>
    </citation>
    <scope>NUCLEOTIDE SEQUENCE [LARGE SCALE GENOMIC DNA]</scope>
    <source>
        <strain evidence="1 2">UAMH4076</strain>
    </source>
</reference>